<evidence type="ECO:0000313" key="2">
    <source>
        <dbReference type="Proteomes" id="UP001152607"/>
    </source>
</evidence>
<keyword evidence="2" id="KW-1185">Reference proteome</keyword>
<reference evidence="1" key="1">
    <citation type="submission" date="2023-01" db="EMBL/GenBank/DDBJ databases">
        <authorList>
            <person name="Van Ghelder C."/>
            <person name="Rancurel C."/>
        </authorList>
    </citation>
    <scope>NUCLEOTIDE SEQUENCE</scope>
    <source>
        <strain evidence="1">CNCM I-4278</strain>
    </source>
</reference>
<dbReference type="AlphaFoldDB" id="A0A9W4UJ07"/>
<name>A0A9W4UJ07_9PLEO</name>
<gene>
    <name evidence="1" type="ORF">PDIGIT_LOCUS8651</name>
</gene>
<evidence type="ECO:0000313" key="1">
    <source>
        <dbReference type="EMBL" id="CAI6335567.1"/>
    </source>
</evidence>
<protein>
    <submittedName>
        <fullName evidence="1">Uncharacterized protein</fullName>
    </submittedName>
</protein>
<comment type="caution">
    <text evidence="1">The sequence shown here is derived from an EMBL/GenBank/DDBJ whole genome shotgun (WGS) entry which is preliminary data.</text>
</comment>
<sequence length="101" mass="11171">MRLLPTALIGLCLLFQNRNLRICALSHRSLFRPAEFHSTALACCAVQPGVQGRVQLRRTTFRRSAGVVVCCTALRGCTVSWQPVRTIRPCAPAQCSHQPLI</sequence>
<dbReference type="EMBL" id="CAOQHR010000006">
    <property type="protein sequence ID" value="CAI6335567.1"/>
    <property type="molecule type" value="Genomic_DNA"/>
</dbReference>
<accession>A0A9W4UJ07</accession>
<dbReference type="Proteomes" id="UP001152607">
    <property type="component" value="Unassembled WGS sequence"/>
</dbReference>
<proteinExistence type="predicted"/>
<organism evidence="1 2">
    <name type="scientific">Periconia digitata</name>
    <dbReference type="NCBI Taxonomy" id="1303443"/>
    <lineage>
        <taxon>Eukaryota</taxon>
        <taxon>Fungi</taxon>
        <taxon>Dikarya</taxon>
        <taxon>Ascomycota</taxon>
        <taxon>Pezizomycotina</taxon>
        <taxon>Dothideomycetes</taxon>
        <taxon>Pleosporomycetidae</taxon>
        <taxon>Pleosporales</taxon>
        <taxon>Massarineae</taxon>
        <taxon>Periconiaceae</taxon>
        <taxon>Periconia</taxon>
    </lineage>
</organism>